<dbReference type="OrthoDB" id="9788924at2"/>
<dbReference type="AlphaFoldDB" id="A0A4P6UHM1"/>
<dbReference type="SUPFAM" id="SSF53756">
    <property type="entry name" value="UDP-Glycosyltransferase/glycogen phosphorylase"/>
    <property type="match status" value="1"/>
</dbReference>
<reference evidence="1 2" key="1">
    <citation type="submission" date="2018-07" db="EMBL/GenBank/DDBJ databases">
        <title>Exploring interactions and the metabolic potential of the ultra-small soil bacteria Hylemonella gracilis.</title>
        <authorList>
            <person name="Tyc O."/>
            <person name="Kulkarni P."/>
            <person name="Gawehns F."/>
            <person name="Hundscheid M."/>
            <person name="Zweers H."/>
            <person name="Garbeva P."/>
        </authorList>
    </citation>
    <scope>NUCLEOTIDE SEQUENCE [LARGE SCALE GENOMIC DNA]</scope>
    <source>
        <strain evidence="1 2">NS1</strain>
    </source>
</reference>
<dbReference type="Gene3D" id="3.40.50.2000">
    <property type="entry name" value="Glycogen Phosphorylase B"/>
    <property type="match status" value="1"/>
</dbReference>
<proteinExistence type="predicted"/>
<accession>A0A4P6UHM1</accession>
<organism evidence="1 2">
    <name type="scientific">Hylemonella gracilis</name>
    <dbReference type="NCBI Taxonomy" id="80880"/>
    <lineage>
        <taxon>Bacteria</taxon>
        <taxon>Pseudomonadati</taxon>
        <taxon>Pseudomonadota</taxon>
        <taxon>Betaproteobacteria</taxon>
        <taxon>Burkholderiales</taxon>
        <taxon>Comamonadaceae</taxon>
        <taxon>Hylemonella</taxon>
    </lineage>
</organism>
<sequence>MFVFCIESSHARGMGHLYRSLTLADALVRMGEDVHFLINAHEPSLQILKSRGHAHATVDLAPEAGGWETEAVRRLRASAWINDRLDTTAAHVGRVKAMGLPVVTFDDRGSGAAQSDLNVAALVFDPEEVARLQGVRVLTGVDHLVLNPAIARFRRARAQLGSVLVTLGGADTYGATVKVVRLLQDQPWQVTVVLGPAFAHHEALAEVMPRHFEVRHGVASMAEEMARHDLAVTGGGMTPFEANAAGLPCLVVANELFEIPVGQTLERMGGCRFAGHHAAINASVFRLPLDIAGMSTRAMASVGLDGVQRVATAVRELVRP</sequence>
<dbReference type="KEGG" id="hgr:DW355_06075"/>
<gene>
    <name evidence="1" type="ORF">DW355_06075</name>
</gene>
<dbReference type="Gene3D" id="3.40.50.11190">
    <property type="match status" value="1"/>
</dbReference>
<protein>
    <submittedName>
        <fullName evidence="1">Glycosyl transferase</fullName>
    </submittedName>
</protein>
<dbReference type="Proteomes" id="UP000292939">
    <property type="component" value="Chromosome"/>
</dbReference>
<evidence type="ECO:0000313" key="2">
    <source>
        <dbReference type="Proteomes" id="UP000292939"/>
    </source>
</evidence>
<dbReference type="GO" id="GO:0016757">
    <property type="term" value="F:glycosyltransferase activity"/>
    <property type="evidence" value="ECO:0007669"/>
    <property type="project" value="TreeGrafter"/>
</dbReference>
<dbReference type="EMBL" id="CP031395">
    <property type="protein sequence ID" value="QBK04413.1"/>
    <property type="molecule type" value="Genomic_DNA"/>
</dbReference>
<name>A0A4P6UHM1_9BURK</name>
<dbReference type="PANTHER" id="PTHR21015">
    <property type="entry name" value="UDP-N-ACETYLGLUCOSAMINE--N-ACETYLMURAMYL-(PENTAPEPTIDE) PYROPHOSPHORYL-UNDECAPRENOL N-ACETYLGLUCOSAMINE TRANSFERASE 1"/>
    <property type="match status" value="1"/>
</dbReference>
<dbReference type="PANTHER" id="PTHR21015:SF22">
    <property type="entry name" value="GLYCOSYLTRANSFERASE"/>
    <property type="match status" value="1"/>
</dbReference>
<evidence type="ECO:0000313" key="1">
    <source>
        <dbReference type="EMBL" id="QBK04413.1"/>
    </source>
</evidence>
<keyword evidence="1" id="KW-0808">Transferase</keyword>